<dbReference type="Gene3D" id="3.90.226.10">
    <property type="entry name" value="2-enoyl-CoA Hydratase, Chain A, domain 1"/>
    <property type="match status" value="1"/>
</dbReference>
<dbReference type="Proteomes" id="UP000031327">
    <property type="component" value="Unassembled WGS sequence"/>
</dbReference>
<dbReference type="InterPro" id="IPR029045">
    <property type="entry name" value="ClpP/crotonase-like_dom_sf"/>
</dbReference>
<reference evidence="2 3" key="1">
    <citation type="submission" date="2014-12" db="EMBL/GenBank/DDBJ databases">
        <title>Draft Genome Sequence of Pseudoalteromonas luteoviolacea HI1.</title>
        <authorList>
            <person name="Asahina A.Y."/>
            <person name="Hadfield M.G."/>
        </authorList>
    </citation>
    <scope>NUCLEOTIDE SEQUENCE [LARGE SCALE GENOMIC DNA]</scope>
    <source>
        <strain evidence="2 3">HI1</strain>
    </source>
</reference>
<dbReference type="CDD" id="cd06558">
    <property type="entry name" value="crotonase-like"/>
    <property type="match status" value="1"/>
</dbReference>
<gene>
    <name evidence="2" type="ORF">JF50_07015</name>
</gene>
<comment type="caution">
    <text evidence="2">The sequence shown here is derived from an EMBL/GenBank/DDBJ whole genome shotgun (WGS) entry which is preliminary data.</text>
</comment>
<dbReference type="AlphaFoldDB" id="A0A0C1QTU3"/>
<evidence type="ECO:0000313" key="3">
    <source>
        <dbReference type="Proteomes" id="UP000031327"/>
    </source>
</evidence>
<dbReference type="EMBL" id="JWIC01000004">
    <property type="protein sequence ID" value="KID58412.1"/>
    <property type="molecule type" value="Genomic_DNA"/>
</dbReference>
<organism evidence="2 3">
    <name type="scientific">Pseudoalteromonas luteoviolacea</name>
    <dbReference type="NCBI Taxonomy" id="43657"/>
    <lineage>
        <taxon>Bacteria</taxon>
        <taxon>Pseudomonadati</taxon>
        <taxon>Pseudomonadota</taxon>
        <taxon>Gammaproteobacteria</taxon>
        <taxon>Alteromonadales</taxon>
        <taxon>Pseudoalteromonadaceae</taxon>
        <taxon>Pseudoalteromonas</taxon>
    </lineage>
</organism>
<name>A0A0C1QTU3_9GAMM</name>
<dbReference type="SUPFAM" id="SSF52096">
    <property type="entry name" value="ClpP/crotonase"/>
    <property type="match status" value="1"/>
</dbReference>
<evidence type="ECO:0000313" key="2">
    <source>
        <dbReference type="EMBL" id="KID58412.1"/>
    </source>
</evidence>
<comment type="similarity">
    <text evidence="1">Belongs to the enoyl-CoA hydratase/isomerase family.</text>
</comment>
<dbReference type="NCBIfam" id="NF005699">
    <property type="entry name" value="PRK07509.1"/>
    <property type="match status" value="1"/>
</dbReference>
<dbReference type="Pfam" id="PF00378">
    <property type="entry name" value="ECH_1"/>
    <property type="match status" value="1"/>
</dbReference>
<dbReference type="PANTHER" id="PTHR42964">
    <property type="entry name" value="ENOYL-COA HYDRATASE"/>
    <property type="match status" value="1"/>
</dbReference>
<evidence type="ECO:0000256" key="1">
    <source>
        <dbReference type="ARBA" id="ARBA00005254"/>
    </source>
</evidence>
<dbReference type="InterPro" id="IPR051683">
    <property type="entry name" value="Enoyl-CoA_Hydratase/Isomerase"/>
</dbReference>
<dbReference type="GO" id="GO:0003824">
    <property type="term" value="F:catalytic activity"/>
    <property type="evidence" value="ECO:0007669"/>
    <property type="project" value="UniProtKB-ARBA"/>
</dbReference>
<dbReference type="OrthoDB" id="4608673at2"/>
<dbReference type="PANTHER" id="PTHR42964:SF1">
    <property type="entry name" value="POLYKETIDE BIOSYNTHESIS ENOYL-COA HYDRATASE PKSH-RELATED"/>
    <property type="match status" value="1"/>
</dbReference>
<accession>A0A0C1QTU3</accession>
<dbReference type="RefSeq" id="WP_039608701.1">
    <property type="nucleotide sequence ID" value="NZ_JWIC01000004.1"/>
</dbReference>
<dbReference type="InterPro" id="IPR001753">
    <property type="entry name" value="Enoyl-CoA_hydra/iso"/>
</dbReference>
<protein>
    <submittedName>
        <fullName evidence="2">Enoyl-CoA hydratase</fullName>
    </submittedName>
</protein>
<proteinExistence type="inferred from homology"/>
<sequence>MVQLDTIDDIAWITLKRAEKQNALSFEMFKQLDQIIHQIRVNHQVRAVIIQSEGEHFCSGLDVQSVTKRPSHIIKLLIKLLPGNQNLVQRVVLGWRTLPVPVYALLQGNCLGGGLHIALGADFRIAKPNTQVAIMESRWGLCPDMGTSIILPSYINQDNALLLAMSAERIDAHQAKEFGLVTAVHDNPLGYIEQQVNALRHHSPDALAAIKQLYNRAYTPPSRRLLWLETWYQIKLLCTKNTRVAMKNGVKGSNNKPYFKRAKWK</sequence>